<dbReference type="eggNOG" id="COG1040">
    <property type="taxonomic scope" value="Bacteria"/>
</dbReference>
<keyword evidence="2" id="KW-1185">Reference proteome</keyword>
<dbReference type="SUPFAM" id="SSF53271">
    <property type="entry name" value="PRTase-like"/>
    <property type="match status" value="1"/>
</dbReference>
<gene>
    <name evidence="1" type="ORF">AQ490_04460</name>
</gene>
<dbReference type="EMBL" id="LLZU01000035">
    <property type="protein sequence ID" value="KRV47907.1"/>
    <property type="molecule type" value="Genomic_DNA"/>
</dbReference>
<protein>
    <submittedName>
        <fullName evidence="1">Phosphoribosyltransferase</fullName>
    </submittedName>
</protein>
<dbReference type="GO" id="GO:0016757">
    <property type="term" value="F:glycosyltransferase activity"/>
    <property type="evidence" value="ECO:0007669"/>
    <property type="project" value="UniProtKB-KW"/>
</dbReference>
<organism evidence="1 2">
    <name type="scientific">Wenjunlia vitaminophila</name>
    <name type="common">Streptomyces vitaminophilus</name>
    <dbReference type="NCBI Taxonomy" id="76728"/>
    <lineage>
        <taxon>Bacteria</taxon>
        <taxon>Bacillati</taxon>
        <taxon>Actinomycetota</taxon>
        <taxon>Actinomycetes</taxon>
        <taxon>Kitasatosporales</taxon>
        <taxon>Streptomycetaceae</taxon>
        <taxon>Wenjunlia</taxon>
    </lineage>
</organism>
<evidence type="ECO:0000313" key="2">
    <source>
        <dbReference type="Proteomes" id="UP000050867"/>
    </source>
</evidence>
<dbReference type="PANTHER" id="PTHR47505:SF1">
    <property type="entry name" value="DNA UTILIZATION PROTEIN YHGH"/>
    <property type="match status" value="1"/>
</dbReference>
<keyword evidence="1" id="KW-0328">Glycosyltransferase</keyword>
<dbReference type="Gene3D" id="3.40.50.2020">
    <property type="match status" value="1"/>
</dbReference>
<keyword evidence="1" id="KW-0808">Transferase</keyword>
<reference evidence="1 2" key="1">
    <citation type="submission" date="2015-10" db="EMBL/GenBank/DDBJ databases">
        <title>Draft genome sequence of pyrrolomycin-producing Streptomyces vitaminophilus.</title>
        <authorList>
            <person name="Graham D.E."/>
            <person name="Mahan K.M."/>
            <person name="Klingeman D.M."/>
            <person name="Hettich R.L."/>
            <person name="Parry R.J."/>
        </authorList>
    </citation>
    <scope>NUCLEOTIDE SEQUENCE [LARGE SCALE GENOMIC DNA]</scope>
    <source>
        <strain evidence="1 2">ATCC 31673</strain>
    </source>
</reference>
<dbReference type="AlphaFoldDB" id="A0A0T6LP84"/>
<name>A0A0T6LP84_WENVI</name>
<dbReference type="STRING" id="76728.AQ490_04460"/>
<dbReference type="InterPro" id="IPR051910">
    <property type="entry name" value="ComF/GntX_DNA_util-trans"/>
</dbReference>
<sequence length="228" mass="22934">MADLALPAECAGCGRAGVVLCGRCRALLCGARAWPVRPEPPPRGLPPVFAASGYRGPVRAVLLAHKERGVLPLARPLGEALAVAVRSALAPAGAGPVTAGRAGGGALLVPVPSARRAVAARGHDAMRRVTFVAAGRLRRDGLPVRALTALRQARRVADQAGLGARRRRANLSGALRVPAGCRAALGDAPVVLVDDLLTTGASLAEAARAVRAAGGRVVGAAVVAAVNL</sequence>
<dbReference type="Proteomes" id="UP000050867">
    <property type="component" value="Unassembled WGS sequence"/>
</dbReference>
<dbReference type="InterPro" id="IPR029057">
    <property type="entry name" value="PRTase-like"/>
</dbReference>
<accession>A0A0T6LP84</accession>
<comment type="caution">
    <text evidence="1">The sequence shown here is derived from an EMBL/GenBank/DDBJ whole genome shotgun (WGS) entry which is preliminary data.</text>
</comment>
<evidence type="ECO:0000313" key="1">
    <source>
        <dbReference type="EMBL" id="KRV47907.1"/>
    </source>
</evidence>
<proteinExistence type="predicted"/>
<dbReference type="PANTHER" id="PTHR47505">
    <property type="entry name" value="DNA UTILIZATION PROTEIN YHGH"/>
    <property type="match status" value="1"/>
</dbReference>